<keyword evidence="2" id="KW-1185">Reference proteome</keyword>
<organism evidence="1 2">
    <name type="scientific">Setomelanomma holmii</name>
    <dbReference type="NCBI Taxonomy" id="210430"/>
    <lineage>
        <taxon>Eukaryota</taxon>
        <taxon>Fungi</taxon>
        <taxon>Dikarya</taxon>
        <taxon>Ascomycota</taxon>
        <taxon>Pezizomycotina</taxon>
        <taxon>Dothideomycetes</taxon>
        <taxon>Pleosporomycetidae</taxon>
        <taxon>Pleosporales</taxon>
        <taxon>Pleosporineae</taxon>
        <taxon>Phaeosphaeriaceae</taxon>
        <taxon>Setomelanomma</taxon>
    </lineage>
</organism>
<gene>
    <name evidence="1" type="ORF">EK21DRAFT_107918</name>
</gene>
<dbReference type="EMBL" id="ML978160">
    <property type="protein sequence ID" value="KAF2034794.1"/>
    <property type="molecule type" value="Genomic_DNA"/>
</dbReference>
<proteinExistence type="predicted"/>
<protein>
    <submittedName>
        <fullName evidence="1">Uncharacterized protein</fullName>
    </submittedName>
</protein>
<evidence type="ECO:0000313" key="1">
    <source>
        <dbReference type="EMBL" id="KAF2034794.1"/>
    </source>
</evidence>
<evidence type="ECO:0000313" key="2">
    <source>
        <dbReference type="Proteomes" id="UP000799777"/>
    </source>
</evidence>
<dbReference type="AlphaFoldDB" id="A0A9P4HJP0"/>
<name>A0A9P4HJP0_9PLEO</name>
<sequence length="109" mass="13078">MVRAYRNLLDNGYWGLVAYEKIDPGTIILQEEPLVYVDLPTPFTQWSSDAEQQFYKEEHDEDSQFIKKARKKLSKSQRDVFRQIQTHSPCWRKDRQDVSRFQIHARSFP</sequence>
<dbReference type="Proteomes" id="UP000799777">
    <property type="component" value="Unassembled WGS sequence"/>
</dbReference>
<accession>A0A9P4HJP0</accession>
<comment type="caution">
    <text evidence="1">The sequence shown here is derived from an EMBL/GenBank/DDBJ whole genome shotgun (WGS) entry which is preliminary data.</text>
</comment>
<reference evidence="1" key="1">
    <citation type="journal article" date="2020" name="Stud. Mycol.">
        <title>101 Dothideomycetes genomes: a test case for predicting lifestyles and emergence of pathogens.</title>
        <authorList>
            <person name="Haridas S."/>
            <person name="Albert R."/>
            <person name="Binder M."/>
            <person name="Bloem J."/>
            <person name="Labutti K."/>
            <person name="Salamov A."/>
            <person name="Andreopoulos B."/>
            <person name="Baker S."/>
            <person name="Barry K."/>
            <person name="Bills G."/>
            <person name="Bluhm B."/>
            <person name="Cannon C."/>
            <person name="Castanera R."/>
            <person name="Culley D."/>
            <person name="Daum C."/>
            <person name="Ezra D."/>
            <person name="Gonzalez J."/>
            <person name="Henrissat B."/>
            <person name="Kuo A."/>
            <person name="Liang C."/>
            <person name="Lipzen A."/>
            <person name="Lutzoni F."/>
            <person name="Magnuson J."/>
            <person name="Mondo S."/>
            <person name="Nolan M."/>
            <person name="Ohm R."/>
            <person name="Pangilinan J."/>
            <person name="Park H.-J."/>
            <person name="Ramirez L."/>
            <person name="Alfaro M."/>
            <person name="Sun H."/>
            <person name="Tritt A."/>
            <person name="Yoshinaga Y."/>
            <person name="Zwiers L.-H."/>
            <person name="Turgeon B."/>
            <person name="Goodwin S."/>
            <person name="Spatafora J."/>
            <person name="Crous P."/>
            <person name="Grigoriev I."/>
        </authorList>
    </citation>
    <scope>NUCLEOTIDE SEQUENCE</scope>
    <source>
        <strain evidence="1">CBS 110217</strain>
    </source>
</reference>